<keyword evidence="3 5" id="KW-0012">Acyltransferase</keyword>
<reference evidence="5 6" key="1">
    <citation type="submission" date="2019-06" db="EMBL/GenBank/DDBJ databases">
        <title>Sequencing the genomes of 1000 actinobacteria strains.</title>
        <authorList>
            <person name="Klenk H.-P."/>
        </authorList>
    </citation>
    <scope>NUCLEOTIDE SEQUENCE [LARGE SCALE GENOMIC DNA]</scope>
    <source>
        <strain evidence="5 6">DSM 44826</strain>
    </source>
</reference>
<comment type="caution">
    <text evidence="5">The sequence shown here is derived from an EMBL/GenBank/DDBJ whole genome shotgun (WGS) entry which is preliminary data.</text>
</comment>
<dbReference type="SUPFAM" id="SSF52777">
    <property type="entry name" value="CoA-dependent acyltransferases"/>
    <property type="match status" value="1"/>
</dbReference>
<evidence type="ECO:0000256" key="3">
    <source>
        <dbReference type="ARBA" id="ARBA00023315"/>
    </source>
</evidence>
<dbReference type="InterPro" id="IPR001078">
    <property type="entry name" value="2-oxoacid_DH_actylTfrase"/>
</dbReference>
<dbReference type="OrthoDB" id="9805770at2"/>
<evidence type="ECO:0000259" key="4">
    <source>
        <dbReference type="Pfam" id="PF00198"/>
    </source>
</evidence>
<dbReference type="PANTHER" id="PTHR43178:SF5">
    <property type="entry name" value="LIPOAMIDE ACYLTRANSFERASE COMPONENT OF BRANCHED-CHAIN ALPHA-KETO ACID DEHYDROGENASE COMPLEX, MITOCHONDRIAL"/>
    <property type="match status" value="1"/>
</dbReference>
<dbReference type="Proteomes" id="UP000317940">
    <property type="component" value="Unassembled WGS sequence"/>
</dbReference>
<evidence type="ECO:0000313" key="6">
    <source>
        <dbReference type="Proteomes" id="UP000317940"/>
    </source>
</evidence>
<evidence type="ECO:0000313" key="5">
    <source>
        <dbReference type="EMBL" id="TWF99637.1"/>
    </source>
</evidence>
<gene>
    <name evidence="5" type="ORF">FHX73_113484</name>
</gene>
<dbReference type="PANTHER" id="PTHR43178">
    <property type="entry name" value="DIHYDROLIPOAMIDE ACETYLTRANSFERASE COMPONENT OF PYRUVATE DEHYDROGENASE COMPLEX"/>
    <property type="match status" value="1"/>
</dbReference>
<sequence>MSATVRPLPAARKGTYTFLRDARNTCHVYLVADVDATRLREARAATDGRASYVSFVVKAAAEVIARTPAARSVLTDGLRPKVAELDEIHAKVLFDKTVDGTRCVVSGTVESVQDRSLLEVQDRIDTYKNAALDDPDGPFARLRKVQKLPLPLAGLLYRLAMRDPLRRAALQGVFSVTSVGHEPVRAIFPMISGTLGFGIGRIVDTPVAVDGEVRVAPVLTLSLAFDHRVLDGAAASEVLARTKHLLETWEMP</sequence>
<accession>A0A561UJV5</accession>
<dbReference type="GO" id="GO:0016407">
    <property type="term" value="F:acetyltransferase activity"/>
    <property type="evidence" value="ECO:0007669"/>
    <property type="project" value="TreeGrafter"/>
</dbReference>
<feature type="domain" description="2-oxoacid dehydrogenase acyltransferase catalytic" evidence="4">
    <location>
        <begin position="4"/>
        <end position="131"/>
    </location>
</feature>
<proteinExistence type="predicted"/>
<keyword evidence="2 5" id="KW-0808">Transferase</keyword>
<dbReference type="GO" id="GO:0005737">
    <property type="term" value="C:cytoplasm"/>
    <property type="evidence" value="ECO:0007669"/>
    <property type="project" value="TreeGrafter"/>
</dbReference>
<dbReference type="Gene3D" id="3.30.559.10">
    <property type="entry name" value="Chloramphenicol acetyltransferase-like domain"/>
    <property type="match status" value="1"/>
</dbReference>
<evidence type="ECO:0000256" key="1">
    <source>
        <dbReference type="ARBA" id="ARBA00001938"/>
    </source>
</evidence>
<organism evidence="5 6">
    <name type="scientific">Kitasatospora viridis</name>
    <dbReference type="NCBI Taxonomy" id="281105"/>
    <lineage>
        <taxon>Bacteria</taxon>
        <taxon>Bacillati</taxon>
        <taxon>Actinomycetota</taxon>
        <taxon>Actinomycetes</taxon>
        <taxon>Kitasatosporales</taxon>
        <taxon>Streptomycetaceae</taxon>
        <taxon>Kitasatospora</taxon>
    </lineage>
</organism>
<feature type="domain" description="2-oxoacid dehydrogenase acyltransferase catalytic" evidence="4">
    <location>
        <begin position="172"/>
        <end position="250"/>
    </location>
</feature>
<keyword evidence="6" id="KW-1185">Reference proteome</keyword>
<dbReference type="EMBL" id="VIWT01000001">
    <property type="protein sequence ID" value="TWF99637.1"/>
    <property type="molecule type" value="Genomic_DNA"/>
</dbReference>
<protein>
    <submittedName>
        <fullName evidence="5">2-oxoacid dehydrogenase/acyltransferase catalytic subunit</fullName>
    </submittedName>
</protein>
<dbReference type="AlphaFoldDB" id="A0A561UJV5"/>
<dbReference type="RefSeq" id="WP_145905860.1">
    <property type="nucleotide sequence ID" value="NZ_BAAAMZ010000006.1"/>
</dbReference>
<dbReference type="GO" id="GO:0031405">
    <property type="term" value="F:lipoic acid binding"/>
    <property type="evidence" value="ECO:0007669"/>
    <property type="project" value="TreeGrafter"/>
</dbReference>
<evidence type="ECO:0000256" key="2">
    <source>
        <dbReference type="ARBA" id="ARBA00022679"/>
    </source>
</evidence>
<dbReference type="Pfam" id="PF00198">
    <property type="entry name" value="2-oxoacid_dh"/>
    <property type="match status" value="2"/>
</dbReference>
<dbReference type="InterPro" id="IPR023213">
    <property type="entry name" value="CAT-like_dom_sf"/>
</dbReference>
<dbReference type="InterPro" id="IPR050743">
    <property type="entry name" value="2-oxoacid_DH_E2_comp"/>
</dbReference>
<comment type="cofactor">
    <cofactor evidence="1">
        <name>(R)-lipoate</name>
        <dbReference type="ChEBI" id="CHEBI:83088"/>
    </cofactor>
</comment>
<name>A0A561UJV5_9ACTN</name>